<dbReference type="InterPro" id="IPR036291">
    <property type="entry name" value="NAD(P)-bd_dom_sf"/>
</dbReference>
<dbReference type="InterPro" id="IPR051604">
    <property type="entry name" value="Ergot_Alk_Oxidoreductase"/>
</dbReference>
<dbReference type="AlphaFoldDB" id="A0A3A8PDV1"/>
<dbReference type="EMBL" id="RAWB01000297">
    <property type="protein sequence ID" value="RKH54587.1"/>
    <property type="molecule type" value="Genomic_DNA"/>
</dbReference>
<dbReference type="PANTHER" id="PTHR43162">
    <property type="match status" value="1"/>
</dbReference>
<dbReference type="Gene3D" id="3.40.50.720">
    <property type="entry name" value="NAD(P)-binding Rossmann-like Domain"/>
    <property type="match status" value="1"/>
</dbReference>
<dbReference type="Proteomes" id="UP000272888">
    <property type="component" value="Unassembled WGS sequence"/>
</dbReference>
<dbReference type="RefSeq" id="WP_120645853.1">
    <property type="nucleotide sequence ID" value="NZ_RAWB01000297.1"/>
</dbReference>
<dbReference type="Gene3D" id="3.90.25.10">
    <property type="entry name" value="UDP-galactose 4-epimerase, domain 1"/>
    <property type="match status" value="1"/>
</dbReference>
<dbReference type="PANTHER" id="PTHR43162:SF1">
    <property type="entry name" value="PRESTALK A DIFFERENTIATION PROTEIN A"/>
    <property type="match status" value="1"/>
</dbReference>
<organism evidence="2 3">
    <name type="scientific">Corallococcus llansteffanensis</name>
    <dbReference type="NCBI Taxonomy" id="2316731"/>
    <lineage>
        <taxon>Bacteria</taxon>
        <taxon>Pseudomonadati</taxon>
        <taxon>Myxococcota</taxon>
        <taxon>Myxococcia</taxon>
        <taxon>Myxococcales</taxon>
        <taxon>Cystobacterineae</taxon>
        <taxon>Myxococcaceae</taxon>
        <taxon>Corallococcus</taxon>
    </lineage>
</organism>
<sequence length="281" mass="30279">MILITGATGNIGKELVTWLSPEGVPLRIVTRDERKAAHLDARIERIIGNLGDRATVQRAVQGVERLFMVSLLTGEGDAADPMLIEEARRAGVQQVVKVSSLGTNGNSAMGRRHREKERLIEASGMAWTFLRPGSFMSNALQWSTPIRTQGTVFTPTADGKVAPIAPKDIAAVAAVALTTPGHEGQIYELTGPELLSAHDQVRILAGVLGRPIKCTDVPVTAAGENVRKSGAPEWMVEGLMELWTAVRSGNGTTRTAEVERITGRPAQTFEAWCQEHRAAFA</sequence>
<evidence type="ECO:0000259" key="1">
    <source>
        <dbReference type="Pfam" id="PF13460"/>
    </source>
</evidence>
<proteinExistence type="predicted"/>
<accession>A0A3A8PDV1</accession>
<keyword evidence="3" id="KW-1185">Reference proteome</keyword>
<comment type="caution">
    <text evidence="2">The sequence shown here is derived from an EMBL/GenBank/DDBJ whole genome shotgun (WGS) entry which is preliminary data.</text>
</comment>
<evidence type="ECO:0000313" key="3">
    <source>
        <dbReference type="Proteomes" id="UP000272888"/>
    </source>
</evidence>
<dbReference type="CDD" id="cd05269">
    <property type="entry name" value="TMR_SDR_a"/>
    <property type="match status" value="1"/>
</dbReference>
<reference evidence="3" key="1">
    <citation type="submission" date="2018-09" db="EMBL/GenBank/DDBJ databases">
        <authorList>
            <person name="Livingstone P.G."/>
            <person name="Whitworth D.E."/>
        </authorList>
    </citation>
    <scope>NUCLEOTIDE SEQUENCE [LARGE SCALE GENOMIC DNA]</scope>
    <source>
        <strain evidence="3">CA051B</strain>
    </source>
</reference>
<dbReference type="InterPro" id="IPR016040">
    <property type="entry name" value="NAD(P)-bd_dom"/>
</dbReference>
<dbReference type="SUPFAM" id="SSF51735">
    <property type="entry name" value="NAD(P)-binding Rossmann-fold domains"/>
    <property type="match status" value="1"/>
</dbReference>
<protein>
    <submittedName>
        <fullName evidence="2">SDR family oxidoreductase</fullName>
    </submittedName>
</protein>
<evidence type="ECO:0000313" key="2">
    <source>
        <dbReference type="EMBL" id="RKH54587.1"/>
    </source>
</evidence>
<feature type="domain" description="NAD(P)-binding" evidence="1">
    <location>
        <begin position="6"/>
        <end position="180"/>
    </location>
</feature>
<name>A0A3A8PDV1_9BACT</name>
<gene>
    <name evidence="2" type="ORF">D7V93_25390</name>
</gene>
<dbReference type="Pfam" id="PF13460">
    <property type="entry name" value="NAD_binding_10"/>
    <property type="match status" value="1"/>
</dbReference>